<dbReference type="PANTHER" id="PTHR30469:SF15">
    <property type="entry name" value="HLYD FAMILY OF SECRETION PROTEINS"/>
    <property type="match status" value="1"/>
</dbReference>
<dbReference type="InterPro" id="IPR058792">
    <property type="entry name" value="Beta-barrel_RND_2"/>
</dbReference>
<dbReference type="Gene3D" id="1.10.287.470">
    <property type="entry name" value="Helix hairpin bin"/>
    <property type="match status" value="1"/>
</dbReference>
<evidence type="ECO:0000313" key="6">
    <source>
        <dbReference type="EMBL" id="GLK90882.1"/>
    </source>
</evidence>
<dbReference type="Proteomes" id="UP001143328">
    <property type="component" value="Unassembled WGS sequence"/>
</dbReference>
<protein>
    <submittedName>
        <fullName evidence="6">Acriflavin resistance protein</fullName>
    </submittedName>
</protein>
<evidence type="ECO:0000256" key="2">
    <source>
        <dbReference type="ARBA" id="ARBA00023054"/>
    </source>
</evidence>
<evidence type="ECO:0000256" key="3">
    <source>
        <dbReference type="SAM" id="SignalP"/>
    </source>
</evidence>
<dbReference type="InterPro" id="IPR058625">
    <property type="entry name" value="MdtA-like_BSH"/>
</dbReference>
<dbReference type="RefSeq" id="WP_271197046.1">
    <property type="nucleotide sequence ID" value="NZ_BSFN01000014.1"/>
</dbReference>
<comment type="caution">
    <text evidence="6">The sequence shown here is derived from an EMBL/GenBank/DDBJ whole genome shotgun (WGS) entry which is preliminary data.</text>
</comment>
<dbReference type="GO" id="GO:0015562">
    <property type="term" value="F:efflux transmembrane transporter activity"/>
    <property type="evidence" value="ECO:0007669"/>
    <property type="project" value="TreeGrafter"/>
</dbReference>
<accession>A0A9W6NHG6</accession>
<name>A0A9W6NHG6_9PSED</name>
<dbReference type="EMBL" id="BSFN01000014">
    <property type="protein sequence ID" value="GLK90882.1"/>
    <property type="molecule type" value="Genomic_DNA"/>
</dbReference>
<keyword evidence="7" id="KW-1185">Reference proteome</keyword>
<dbReference type="NCBIfam" id="TIGR01730">
    <property type="entry name" value="RND_mfp"/>
    <property type="match status" value="1"/>
</dbReference>
<dbReference type="Pfam" id="PF25917">
    <property type="entry name" value="BSH_RND"/>
    <property type="match status" value="1"/>
</dbReference>
<gene>
    <name evidence="6" type="ORF">GCM10017655_39460</name>
</gene>
<evidence type="ECO:0000256" key="1">
    <source>
        <dbReference type="ARBA" id="ARBA00009477"/>
    </source>
</evidence>
<sequence length="358" mass="38818">MNRAIHTILLVLTSGVLAGCGQSADMPSTVGLKIWNLSTFTVAAVDVPIDYTTVGSVVSDQRIEVTSKVSGYIHELQVREGDRVQRGEIIAKLDGANIEGDIRQSRAELSAANSAFADAQIDFERFKRLYERGYISEYEWRKIRLKRDVAKELLNQAQAVQETVDAQRAYIEIRSPGDGVVVARLKRAGDMAQPGEPMLILEVGRTLLFDTSVSEAHVAAIAVGSSVRVKIDVLPQVLQGMVSRIVPSGDPVSRSYQLKIALPNTKNLLPGMFGRASFVIGDSQAVLIPPQALVERGGLRGVFLVDDAGLASFRWLRTGREWPKGIEVAAGLLVGEQIVAVVAPGLREGDRITSAEHP</sequence>
<dbReference type="PANTHER" id="PTHR30469">
    <property type="entry name" value="MULTIDRUG RESISTANCE PROTEIN MDTA"/>
    <property type="match status" value="1"/>
</dbReference>
<dbReference type="SUPFAM" id="SSF111369">
    <property type="entry name" value="HlyD-like secretion proteins"/>
    <property type="match status" value="1"/>
</dbReference>
<keyword evidence="2" id="KW-0175">Coiled coil</keyword>
<dbReference type="InterPro" id="IPR006143">
    <property type="entry name" value="RND_pump_MFP"/>
</dbReference>
<evidence type="ECO:0000313" key="7">
    <source>
        <dbReference type="Proteomes" id="UP001143328"/>
    </source>
</evidence>
<feature type="signal peptide" evidence="3">
    <location>
        <begin position="1"/>
        <end position="18"/>
    </location>
</feature>
<dbReference type="AlphaFoldDB" id="A0A9W6NHG6"/>
<organism evidence="6 7">
    <name type="scientific">Pseudomonas turukhanskensis</name>
    <dbReference type="NCBI Taxonomy" id="1806536"/>
    <lineage>
        <taxon>Bacteria</taxon>
        <taxon>Pseudomonadati</taxon>
        <taxon>Pseudomonadota</taxon>
        <taxon>Gammaproteobacteria</taxon>
        <taxon>Pseudomonadales</taxon>
        <taxon>Pseudomonadaceae</taxon>
        <taxon>Pseudomonas</taxon>
    </lineage>
</organism>
<feature type="chain" id="PRO_5040956154" evidence="3">
    <location>
        <begin position="19"/>
        <end position="358"/>
    </location>
</feature>
<dbReference type="GO" id="GO:1990281">
    <property type="term" value="C:efflux pump complex"/>
    <property type="evidence" value="ECO:0007669"/>
    <property type="project" value="TreeGrafter"/>
</dbReference>
<proteinExistence type="inferred from homology"/>
<evidence type="ECO:0000259" key="4">
    <source>
        <dbReference type="Pfam" id="PF25917"/>
    </source>
</evidence>
<reference evidence="6" key="2">
    <citation type="submission" date="2023-01" db="EMBL/GenBank/DDBJ databases">
        <authorList>
            <person name="Sun Q."/>
            <person name="Evtushenko L."/>
        </authorList>
    </citation>
    <scope>NUCLEOTIDE SEQUENCE</scope>
    <source>
        <strain evidence="6">VKM B-2935</strain>
    </source>
</reference>
<feature type="domain" description="CusB-like beta-barrel" evidence="5">
    <location>
        <begin position="212"/>
        <end position="278"/>
    </location>
</feature>
<keyword evidence="3" id="KW-0732">Signal</keyword>
<reference evidence="6" key="1">
    <citation type="journal article" date="2014" name="Int. J. Syst. Evol. Microbiol.">
        <title>Complete genome sequence of Corynebacterium casei LMG S-19264T (=DSM 44701T), isolated from a smear-ripened cheese.</title>
        <authorList>
            <consortium name="US DOE Joint Genome Institute (JGI-PGF)"/>
            <person name="Walter F."/>
            <person name="Albersmeier A."/>
            <person name="Kalinowski J."/>
            <person name="Ruckert C."/>
        </authorList>
    </citation>
    <scope>NUCLEOTIDE SEQUENCE</scope>
    <source>
        <strain evidence="6">VKM B-2935</strain>
    </source>
</reference>
<evidence type="ECO:0000259" key="5">
    <source>
        <dbReference type="Pfam" id="PF25954"/>
    </source>
</evidence>
<dbReference type="PROSITE" id="PS51257">
    <property type="entry name" value="PROKAR_LIPOPROTEIN"/>
    <property type="match status" value="1"/>
</dbReference>
<feature type="domain" description="Multidrug resistance protein MdtA-like barrel-sandwich hybrid" evidence="4">
    <location>
        <begin position="63"/>
        <end position="198"/>
    </location>
</feature>
<comment type="similarity">
    <text evidence="1">Belongs to the membrane fusion protein (MFP) (TC 8.A.1) family.</text>
</comment>
<dbReference type="Gene3D" id="2.40.420.20">
    <property type="match status" value="1"/>
</dbReference>
<dbReference type="Pfam" id="PF25954">
    <property type="entry name" value="Beta-barrel_RND_2"/>
    <property type="match status" value="1"/>
</dbReference>
<dbReference type="Gene3D" id="2.40.50.100">
    <property type="match status" value="1"/>
</dbReference>
<dbReference type="Gene3D" id="2.40.30.170">
    <property type="match status" value="1"/>
</dbReference>